<keyword evidence="3" id="KW-1185">Reference proteome</keyword>
<protein>
    <submittedName>
        <fullName evidence="2">Uncharacterized protein</fullName>
    </submittedName>
</protein>
<evidence type="ECO:0000313" key="2">
    <source>
        <dbReference type="EMBL" id="GBO22894.1"/>
    </source>
</evidence>
<dbReference type="Proteomes" id="UP000499080">
    <property type="component" value="Unassembled WGS sequence"/>
</dbReference>
<dbReference type="AlphaFoldDB" id="A0A4Y2VEZ3"/>
<organism evidence="2 3">
    <name type="scientific">Araneus ventricosus</name>
    <name type="common">Orbweaver spider</name>
    <name type="synonym">Epeira ventricosa</name>
    <dbReference type="NCBI Taxonomy" id="182803"/>
    <lineage>
        <taxon>Eukaryota</taxon>
        <taxon>Metazoa</taxon>
        <taxon>Ecdysozoa</taxon>
        <taxon>Arthropoda</taxon>
        <taxon>Chelicerata</taxon>
        <taxon>Arachnida</taxon>
        <taxon>Araneae</taxon>
        <taxon>Araneomorphae</taxon>
        <taxon>Entelegynae</taxon>
        <taxon>Araneoidea</taxon>
        <taxon>Araneidae</taxon>
        <taxon>Araneus</taxon>
    </lineage>
</organism>
<reference evidence="2 3" key="1">
    <citation type="journal article" date="2019" name="Sci. Rep.">
        <title>Orb-weaving spider Araneus ventricosus genome elucidates the spidroin gene catalogue.</title>
        <authorList>
            <person name="Kono N."/>
            <person name="Nakamura H."/>
            <person name="Ohtoshi R."/>
            <person name="Moran D.A.P."/>
            <person name="Shinohara A."/>
            <person name="Yoshida Y."/>
            <person name="Fujiwara M."/>
            <person name="Mori M."/>
            <person name="Tomita M."/>
            <person name="Arakawa K."/>
        </authorList>
    </citation>
    <scope>NUCLEOTIDE SEQUENCE [LARGE SCALE GENOMIC DNA]</scope>
</reference>
<feature type="compositionally biased region" description="Polar residues" evidence="1">
    <location>
        <begin position="15"/>
        <end position="30"/>
    </location>
</feature>
<proteinExistence type="predicted"/>
<comment type="caution">
    <text evidence="2">The sequence shown here is derived from an EMBL/GenBank/DDBJ whole genome shotgun (WGS) entry which is preliminary data.</text>
</comment>
<gene>
    <name evidence="2" type="ORF">AVEN_113755_1</name>
</gene>
<accession>A0A4Y2VEZ3</accession>
<dbReference type="EMBL" id="BGPR01045957">
    <property type="protein sequence ID" value="GBO22894.1"/>
    <property type="molecule type" value="Genomic_DNA"/>
</dbReference>
<feature type="region of interest" description="Disordered" evidence="1">
    <location>
        <begin position="1"/>
        <end position="34"/>
    </location>
</feature>
<name>A0A4Y2VEZ3_ARAVE</name>
<evidence type="ECO:0000256" key="1">
    <source>
        <dbReference type="SAM" id="MobiDB-lite"/>
    </source>
</evidence>
<evidence type="ECO:0000313" key="3">
    <source>
        <dbReference type="Proteomes" id="UP000499080"/>
    </source>
</evidence>
<sequence>MSELKCNRPTFAMDLQQNRVSNLEPSSPELTTRPPRLYSLYQTFTVYLDRKYPPTCPTSLLSGKKVMMLTMRSGDNANGNHHHRSE</sequence>